<sequence>MTWGDSGSDAKRNSQQWDIFPDVPLDIARLIFEKAMEDNPMPVHLALVSRQVQHWVEPLLYRNLTFHDASCFSSFYRTFRSRRFSKSKSTAFFEEHVKSLHILDDASPKMEQLVAIGKGLKGLRSVAGWDDSWGCHVLGFLASDRSTLPDLKSLEIVRRCLDLLVGDKGEWRDEQERRRRNVVGEEDDAIPGILELEALGKEDIVGSPPLKVDSDPLNSDDPFPFKDLRRLSLSAHAVREFRLDFTHRIFRDITHLDIYYCRAYDWSTIKAMKNLTYVAFDFLTLVNLVYIEMETCMDETIRYCQTLPYLKVIIFACVSWWTRDFDLMDDAQLPLNVPPEDWHHGGPLISTMVDEHSLHYFTRLSLGMRDPRVVLGIVSNCLEPSHLMRDHMVNFIWPKNSYDWDFTVPKERHKESWEVAEEIIERRMRARNERRRNLGKPIIEWPCNSSAVDEDESVEGEFGFGDVVRQRWSQASFFRRIHS</sequence>
<gene>
    <name evidence="1" type="ORF">Agabi119p4_6314</name>
</gene>
<dbReference type="AlphaFoldDB" id="A0A8H7C8A8"/>
<protein>
    <submittedName>
        <fullName evidence="1">Uncharacterized protein</fullName>
    </submittedName>
</protein>
<proteinExistence type="predicted"/>
<organism evidence="1 2">
    <name type="scientific">Agaricus bisporus var. burnettii</name>
    <dbReference type="NCBI Taxonomy" id="192524"/>
    <lineage>
        <taxon>Eukaryota</taxon>
        <taxon>Fungi</taxon>
        <taxon>Dikarya</taxon>
        <taxon>Basidiomycota</taxon>
        <taxon>Agaricomycotina</taxon>
        <taxon>Agaricomycetes</taxon>
        <taxon>Agaricomycetidae</taxon>
        <taxon>Agaricales</taxon>
        <taxon>Agaricineae</taxon>
        <taxon>Agaricaceae</taxon>
        <taxon>Agaricus</taxon>
    </lineage>
</organism>
<accession>A0A8H7C8A8</accession>
<evidence type="ECO:0000313" key="1">
    <source>
        <dbReference type="EMBL" id="KAF7770340.1"/>
    </source>
</evidence>
<dbReference type="Proteomes" id="UP000629468">
    <property type="component" value="Unassembled WGS sequence"/>
</dbReference>
<name>A0A8H7C8A8_AGABI</name>
<evidence type="ECO:0000313" key="2">
    <source>
        <dbReference type="Proteomes" id="UP000629468"/>
    </source>
</evidence>
<reference evidence="1 2" key="1">
    <citation type="journal article" name="Sci. Rep.">
        <title>Telomere-to-telomere assembled and centromere annotated genomes of the two main subspecies of the button mushroom Agaricus bisporus reveal especially polymorphic chromosome ends.</title>
        <authorList>
            <person name="Sonnenberg A.S.M."/>
            <person name="Sedaghat-Telgerd N."/>
            <person name="Lavrijssen B."/>
            <person name="Ohm R.A."/>
            <person name="Hendrickx P.M."/>
            <person name="Scholtmeijer K."/>
            <person name="Baars J.J.P."/>
            <person name="van Peer A."/>
        </authorList>
    </citation>
    <scope>NUCLEOTIDE SEQUENCE [LARGE SCALE GENOMIC DNA]</scope>
    <source>
        <strain evidence="1 2">H119_p4</strain>
    </source>
</reference>
<comment type="caution">
    <text evidence="1">The sequence shown here is derived from an EMBL/GenBank/DDBJ whole genome shotgun (WGS) entry which is preliminary data.</text>
</comment>
<dbReference type="EMBL" id="JABXXO010000009">
    <property type="protein sequence ID" value="KAF7770340.1"/>
    <property type="molecule type" value="Genomic_DNA"/>
</dbReference>